<comment type="caution">
    <text evidence="1">The sequence shown here is derived from an EMBL/GenBank/DDBJ whole genome shotgun (WGS) entry which is preliminary data.</text>
</comment>
<dbReference type="Pfam" id="PF14176">
    <property type="entry name" value="YxiJ"/>
    <property type="match status" value="1"/>
</dbReference>
<sequence>MDDMISKWSSLNLNKPFPYKDTNKLRADFLPEEDFFNCDFNSYCMNIAGSLSYILEGKSVEIPPEQIDRLRYSFFDLFSEYKFLEDKVSGYHDFVQKYRNFEEARQMLLMYLSK</sequence>
<protein>
    <recommendedName>
        <fullName evidence="3">YxiJ-like protein</fullName>
    </recommendedName>
</protein>
<reference evidence="1" key="1">
    <citation type="journal article" date="2014" name="Int. J. Syst. Evol. Microbiol.">
        <title>Complete genome sequence of Corynebacterium casei LMG S-19264T (=DSM 44701T), isolated from a smear-ripened cheese.</title>
        <authorList>
            <consortium name="US DOE Joint Genome Institute (JGI-PGF)"/>
            <person name="Walter F."/>
            <person name="Albersmeier A."/>
            <person name="Kalinowski J."/>
            <person name="Ruckert C."/>
        </authorList>
    </citation>
    <scope>NUCLEOTIDE SEQUENCE</scope>
    <source>
        <strain evidence="1">CGMCC 1.16134</strain>
    </source>
</reference>
<dbReference type="EMBL" id="BMKR01000059">
    <property type="protein sequence ID" value="GGG13040.1"/>
    <property type="molecule type" value="Genomic_DNA"/>
</dbReference>
<evidence type="ECO:0000313" key="1">
    <source>
        <dbReference type="EMBL" id="GGG13040.1"/>
    </source>
</evidence>
<accession>A0A917D8J3</accession>
<organism evidence="1 2">
    <name type="scientific">Paenibacillus albidus</name>
    <dbReference type="NCBI Taxonomy" id="2041023"/>
    <lineage>
        <taxon>Bacteria</taxon>
        <taxon>Bacillati</taxon>
        <taxon>Bacillota</taxon>
        <taxon>Bacilli</taxon>
        <taxon>Bacillales</taxon>
        <taxon>Paenibacillaceae</taxon>
        <taxon>Paenibacillus</taxon>
    </lineage>
</organism>
<evidence type="ECO:0008006" key="3">
    <source>
        <dbReference type="Google" id="ProtNLM"/>
    </source>
</evidence>
<evidence type="ECO:0000313" key="2">
    <source>
        <dbReference type="Proteomes" id="UP000637643"/>
    </source>
</evidence>
<reference evidence="1" key="2">
    <citation type="submission" date="2020-09" db="EMBL/GenBank/DDBJ databases">
        <authorList>
            <person name="Sun Q."/>
            <person name="Zhou Y."/>
        </authorList>
    </citation>
    <scope>NUCLEOTIDE SEQUENCE</scope>
    <source>
        <strain evidence="1">CGMCC 1.16134</strain>
    </source>
</reference>
<dbReference type="RefSeq" id="WP_189032401.1">
    <property type="nucleotide sequence ID" value="NZ_BMKR01000059.1"/>
</dbReference>
<dbReference type="Proteomes" id="UP000637643">
    <property type="component" value="Unassembled WGS sequence"/>
</dbReference>
<name>A0A917D8J3_9BACL</name>
<keyword evidence="2" id="KW-1185">Reference proteome</keyword>
<proteinExistence type="predicted"/>
<dbReference type="AlphaFoldDB" id="A0A917D8J3"/>
<dbReference type="InterPro" id="IPR025551">
    <property type="entry name" value="WapI/YxiJ-like"/>
</dbReference>
<gene>
    <name evidence="1" type="ORF">GCM10010912_66830</name>
</gene>